<sequence length="76" mass="8782">MLRGRLPARHMKKAKDFLILKVMLHPSLLRILSKMLSLVTRCKMRFDPMTHQPQSRACQAAIPLILPPISSLEHRI</sequence>
<dbReference type="EMBL" id="KZ501954">
    <property type="protein sequence ID" value="PKU85927.1"/>
    <property type="molecule type" value="Genomic_DNA"/>
</dbReference>
<evidence type="ECO:0000313" key="2">
    <source>
        <dbReference type="Proteomes" id="UP000233837"/>
    </source>
</evidence>
<name>A0A2I0XDC6_9ASPA</name>
<organism evidence="1 2">
    <name type="scientific">Dendrobium catenatum</name>
    <dbReference type="NCBI Taxonomy" id="906689"/>
    <lineage>
        <taxon>Eukaryota</taxon>
        <taxon>Viridiplantae</taxon>
        <taxon>Streptophyta</taxon>
        <taxon>Embryophyta</taxon>
        <taxon>Tracheophyta</taxon>
        <taxon>Spermatophyta</taxon>
        <taxon>Magnoliopsida</taxon>
        <taxon>Liliopsida</taxon>
        <taxon>Asparagales</taxon>
        <taxon>Orchidaceae</taxon>
        <taxon>Epidendroideae</taxon>
        <taxon>Malaxideae</taxon>
        <taxon>Dendrobiinae</taxon>
        <taxon>Dendrobium</taxon>
    </lineage>
</organism>
<reference evidence="1 2" key="2">
    <citation type="journal article" date="2017" name="Nature">
        <title>The Apostasia genome and the evolution of orchids.</title>
        <authorList>
            <person name="Zhang G.Q."/>
            <person name="Liu K.W."/>
            <person name="Li Z."/>
            <person name="Lohaus R."/>
            <person name="Hsiao Y.Y."/>
            <person name="Niu S.C."/>
            <person name="Wang J.Y."/>
            <person name="Lin Y.C."/>
            <person name="Xu Q."/>
            <person name="Chen L.J."/>
            <person name="Yoshida K."/>
            <person name="Fujiwara S."/>
            <person name="Wang Z.W."/>
            <person name="Zhang Y.Q."/>
            <person name="Mitsuda N."/>
            <person name="Wang M."/>
            <person name="Liu G.H."/>
            <person name="Pecoraro L."/>
            <person name="Huang H.X."/>
            <person name="Xiao X.J."/>
            <person name="Lin M."/>
            <person name="Wu X.Y."/>
            <person name="Wu W.L."/>
            <person name="Chen Y.Y."/>
            <person name="Chang S.B."/>
            <person name="Sakamoto S."/>
            <person name="Ohme-Takagi M."/>
            <person name="Yagi M."/>
            <person name="Zeng S.J."/>
            <person name="Shen C.Y."/>
            <person name="Yeh C.M."/>
            <person name="Luo Y.B."/>
            <person name="Tsai W.C."/>
            <person name="Van de Peer Y."/>
            <person name="Liu Z.J."/>
        </authorList>
    </citation>
    <scope>NUCLEOTIDE SEQUENCE [LARGE SCALE GENOMIC DNA]</scope>
    <source>
        <tissue evidence="1">The whole plant</tissue>
    </source>
</reference>
<dbReference type="AlphaFoldDB" id="A0A2I0XDC6"/>
<dbReference type="Proteomes" id="UP000233837">
    <property type="component" value="Unassembled WGS sequence"/>
</dbReference>
<proteinExistence type="predicted"/>
<keyword evidence="2" id="KW-1185">Reference proteome</keyword>
<accession>A0A2I0XDC6</accession>
<evidence type="ECO:0000313" key="1">
    <source>
        <dbReference type="EMBL" id="PKU85927.1"/>
    </source>
</evidence>
<reference evidence="1 2" key="1">
    <citation type="journal article" date="2016" name="Sci. Rep.">
        <title>The Dendrobium catenatum Lindl. genome sequence provides insights into polysaccharide synthase, floral development and adaptive evolution.</title>
        <authorList>
            <person name="Zhang G.Q."/>
            <person name="Xu Q."/>
            <person name="Bian C."/>
            <person name="Tsai W.C."/>
            <person name="Yeh C.M."/>
            <person name="Liu K.W."/>
            <person name="Yoshida K."/>
            <person name="Zhang L.S."/>
            <person name="Chang S.B."/>
            <person name="Chen F."/>
            <person name="Shi Y."/>
            <person name="Su Y.Y."/>
            <person name="Zhang Y.Q."/>
            <person name="Chen L.J."/>
            <person name="Yin Y."/>
            <person name="Lin M."/>
            <person name="Huang H."/>
            <person name="Deng H."/>
            <person name="Wang Z.W."/>
            <person name="Zhu S.L."/>
            <person name="Zhao X."/>
            <person name="Deng C."/>
            <person name="Niu S.C."/>
            <person name="Huang J."/>
            <person name="Wang M."/>
            <person name="Liu G.H."/>
            <person name="Yang H.J."/>
            <person name="Xiao X.J."/>
            <person name="Hsiao Y.Y."/>
            <person name="Wu W.L."/>
            <person name="Chen Y.Y."/>
            <person name="Mitsuda N."/>
            <person name="Ohme-Takagi M."/>
            <person name="Luo Y.B."/>
            <person name="Van de Peer Y."/>
            <person name="Liu Z.J."/>
        </authorList>
    </citation>
    <scope>NUCLEOTIDE SEQUENCE [LARGE SCALE GENOMIC DNA]</scope>
    <source>
        <tissue evidence="1">The whole plant</tissue>
    </source>
</reference>
<protein>
    <submittedName>
        <fullName evidence="1">Uncharacterized protein</fullName>
    </submittedName>
</protein>
<gene>
    <name evidence="1" type="ORF">MA16_Dca001758</name>
</gene>